<evidence type="ECO:0000259" key="14">
    <source>
        <dbReference type="Pfam" id="PF05658"/>
    </source>
</evidence>
<dbReference type="Gene3D" id="2.20.70.140">
    <property type="match status" value="2"/>
</dbReference>
<feature type="domain" description="Trimeric autotransporter adhesin YadA-like head" evidence="14">
    <location>
        <begin position="185"/>
        <end position="211"/>
    </location>
</feature>
<dbReference type="SUPFAM" id="SSF54523">
    <property type="entry name" value="Pili subunits"/>
    <property type="match status" value="1"/>
</dbReference>
<dbReference type="InterPro" id="IPR011049">
    <property type="entry name" value="Serralysin-like_metalloprot_C"/>
</dbReference>
<evidence type="ECO:0000256" key="4">
    <source>
        <dbReference type="ARBA" id="ARBA00022448"/>
    </source>
</evidence>
<feature type="domain" description="Trimeric autotransporter adhesin YadA-like stalk" evidence="15">
    <location>
        <begin position="398"/>
        <end position="436"/>
    </location>
</feature>
<proteinExistence type="inferred from homology"/>
<dbReference type="SUPFAM" id="SSF101967">
    <property type="entry name" value="Adhesin YadA, collagen-binding domain"/>
    <property type="match status" value="4"/>
</dbReference>
<name>A0ABX4FPS5_9PAST</name>
<sequence length="1962" mass="202940">MVKKLITATSILLATQSAYAGMSIKIDSQQNNNQAEGSIVIGKGAKAEPVVTSDSSDSSKSGALNAVVIGNNAEAKATSNIAIGDETKADGEYTVVIGRGAKAEDKNSNNSIVIGKGAKTSNQGTIALGLESESKGELSIAIGSRVGSENYTTIAEGTHSIAFGVGAKTGNKAANSIAFGVSTNAQGVNSTALGTNAYANGAQATSLGSHSMAYGNNTIAIGTSSKSTGSSSNVIGFQSTASGQNLSILGANNTISASVESIDLNIEPVPYSPSWINNSSILGNNNVITTNNTFVLGSNVNSKMDQGKYIKLEDTVENSVYLGNESIATAGKTENTKHKKKQGNNLVESTTTTAGDKGTVSKATVRNITYGEGTTSSFAGNTANGVVTVGASGGKERRIQNVAAGEISQTSTDAINGSQLYAVTDVIGNLAASTASHLGGGATVRSNGSIAQPTYSIYKGNTSPATSGNSGDKYIVPNSTTASGTGSNSTSGDYKNVGEAFTALNRYINEGFEILDNTGNKQGVVTPGNKIKFADGKNTTAKVTQENNGTTTITFDVDIPEQKNIDTTTLTVKGDGVASPTKGNGVVEVPQDNGDKFVTAKTVADAINKSHFVVDVADASSETFDEDTTTSFSAAVKTGDELKLKSGKNIKMKADGAGGITVATKDNVEFTTITVPGAKSSGSGDVSTSKSITINTRGIDMGDKPIINLKSVIHTAYPEANKNEVKLPKSVQFDTVKNNAATVGDVLNAGWNLEVNNEAKDFVKPFDTVNFVGEGVTITHENKDGKNVVKFNVEIPELPKVETAKLKVGENGKVTDLPEEAKKLATAGDIAKAINESGFTLKTSATTDGEKDKTSTPENGELINPGDSVEMIAGKNLTVKQENGKVTYATKDKVDFDEITLSNEDKNKVKLVNGAPVATDANVNPTESKPTASLNITSADKKPTQLTGVGSALNSMQIETNTGIQPQGSAQKGTDTLLNLTGAQDKPLDNSVLNSAATVRDLIHLGWVVSASGNEYKNTVKNANEVNFVGANGISVTGETKENVREIKISVDAQSAVESAQLPVVYTNKAGDKLVKVNGKFYKAEDVTNGKPKDDATLVETKDVIASMNNGDNNTRAPIALSNLKGNLAPTYNAGDKKENENKKLGDDVVSTGDITKSQTAPTNVADIYHNAATVGDLLNAGWNLQVNGEGKDFVKAYDAVNFANGVGTTVNVEVAEDGKTSAIRINSLLGITDKAGNQLVKGKDGKYYKPSALKPNGEPKDNAVGGGVEAGDVQVNVINPAAADATKGNAVQVGNLSSGLSTQEVATKPNGTAGTDKLLNLTNNNNAIPDSNAATVGDLRNMGWVVSASGNGYIDTVKNANKVDFVGSGLATVTGETQGDVRTITVNVDAQAVTNNARLPVVYTDKNGTQIYPIKDKDGNITYNTKPDGQGETVEPDNVITSINGSKGTTTPTVLTNVMSNLPATYNDDVYNLNKKTVTKTQDLPLELKVNNAATVSDILNAGWNLKNNGQPGDFVKAYDSVDFIDGKGMTAVVKTTKDGTSTTVKYDAKIDNNTIKLNDKGELYADYAGDIAKATTKVAAGNNIEVTPKVNPDGSTTYTVATKDDVAFETVKVGDNVNINHDGLTIKDGPSITVAGIDGGNKKITGVADGDISPTSHDAINGSQLYAVQQALTGSIAASKEEVTSTDNSVTVTATPNDSGANVFDLSVNTDNTTITKDATTGALKAKTTVLSNTNGKVDTPAPENANALVSAQDIASAINRSGFTLKAQGENGSTIHPGATVDMKNTDSNIVISKSAGSNDVTYNLARDIKVDQVRAGNTVLNSKGVTIGSGANQVELTENGLNNGGNRITNVAPGQAPTDAVNVSQLRGQMGNVYHQMNKMGKDLRGGIAGSNAAATLPQVYMPGKSMVAASAGTFKGENAFAVGYSRVSDNGKLILKLQGNANSRGNVGGGVGIGYQW</sequence>
<dbReference type="SUPFAM" id="SSF101999">
    <property type="entry name" value="Trimeric adhesin"/>
    <property type="match status" value="5"/>
</dbReference>
<dbReference type="Pfam" id="PF05658">
    <property type="entry name" value="YadA_head"/>
    <property type="match status" value="4"/>
</dbReference>
<evidence type="ECO:0000259" key="13">
    <source>
        <dbReference type="Pfam" id="PF03895"/>
    </source>
</evidence>
<evidence type="ECO:0000259" key="16">
    <source>
        <dbReference type="Pfam" id="PF18669"/>
    </source>
</evidence>
<feature type="region of interest" description="Disordered" evidence="11">
    <location>
        <begin position="462"/>
        <end position="491"/>
    </location>
</feature>
<evidence type="ECO:0000256" key="2">
    <source>
        <dbReference type="ARBA" id="ARBA00004442"/>
    </source>
</evidence>
<evidence type="ECO:0000256" key="8">
    <source>
        <dbReference type="ARBA" id="ARBA00022927"/>
    </source>
</evidence>
<keyword evidence="10" id="KW-0998">Cell outer membrane</keyword>
<dbReference type="Gene3D" id="3.30.1300.30">
    <property type="entry name" value="GSPII I/J protein-like"/>
    <property type="match status" value="1"/>
</dbReference>
<feature type="compositionally biased region" description="Low complexity" evidence="11">
    <location>
        <begin position="478"/>
        <end position="491"/>
    </location>
</feature>
<dbReference type="Pfam" id="PF18669">
    <property type="entry name" value="Trp_ring"/>
    <property type="match status" value="2"/>
</dbReference>
<keyword evidence="7 12" id="KW-0732">Signal</keyword>
<keyword evidence="18" id="KW-1185">Reference proteome</keyword>
<dbReference type="InterPro" id="IPR037174">
    <property type="entry name" value="Trimeric_adhesin"/>
</dbReference>
<evidence type="ECO:0000256" key="7">
    <source>
        <dbReference type="ARBA" id="ARBA00022729"/>
    </source>
</evidence>
<dbReference type="InterPro" id="IPR008640">
    <property type="entry name" value="Adhesin_Head_dom"/>
</dbReference>
<evidence type="ECO:0000256" key="5">
    <source>
        <dbReference type="ARBA" id="ARBA00022452"/>
    </source>
</evidence>
<dbReference type="Gene3D" id="2.20.25.140">
    <property type="match status" value="2"/>
</dbReference>
<evidence type="ECO:0000256" key="10">
    <source>
        <dbReference type="ARBA" id="ARBA00023237"/>
    </source>
</evidence>
<evidence type="ECO:0000256" key="9">
    <source>
        <dbReference type="ARBA" id="ARBA00023136"/>
    </source>
</evidence>
<keyword evidence="4" id="KW-0813">Transport</keyword>
<evidence type="ECO:0000256" key="12">
    <source>
        <dbReference type="SAM" id="SignalP"/>
    </source>
</evidence>
<dbReference type="InterPro" id="IPR040482">
    <property type="entry name" value="Trp_ring"/>
</dbReference>
<reference evidence="17 18" key="1">
    <citation type="submission" date="2017-07" db="EMBL/GenBank/DDBJ databases">
        <title>Virulence factors identified in Actinobacillus seminis.</title>
        <authorList>
            <person name="Negrete-Abascal E."/>
            <person name="Vaca-Pacheco S."/>
            <person name="Montes-Garcia F."/>
            <person name="Leyto-Gil A.M."/>
            <person name="Fragoso-Garcia E."/>
            <person name="Carvente-Garcia R."/>
            <person name="Perez-Agueros S."/>
            <person name="Castelan-Sanchez H.G."/>
            <person name="Garcia-Molina A."/>
            <person name="Villamar T.E."/>
            <person name="Vazquez-Cruz C."/>
        </authorList>
    </citation>
    <scope>NUCLEOTIDE SEQUENCE [LARGE SCALE GENOMIC DNA]</scope>
    <source>
        <strain evidence="17 18">ATCC 15768</strain>
    </source>
</reference>
<feature type="domain" description="Trimeric autotransporter adhesin Trp ring" evidence="16">
    <location>
        <begin position="1343"/>
        <end position="1390"/>
    </location>
</feature>
<keyword evidence="8" id="KW-0653">Protein transport</keyword>
<feature type="domain" description="Trimeric autotransporter adhesin YadA-like head" evidence="14">
    <location>
        <begin position="81"/>
        <end position="101"/>
    </location>
</feature>
<evidence type="ECO:0000313" key="18">
    <source>
        <dbReference type="Proteomes" id="UP000215738"/>
    </source>
</evidence>
<comment type="subcellular location">
    <subcellularLocation>
        <location evidence="2">Cell outer membrane</location>
    </subcellularLocation>
    <subcellularLocation>
        <location evidence="1">Cell surface</location>
    </subcellularLocation>
</comment>
<dbReference type="InterPro" id="IPR005594">
    <property type="entry name" value="YadA_C"/>
</dbReference>
<gene>
    <name evidence="17" type="ORF">CFY87_01190</name>
</gene>
<evidence type="ECO:0000256" key="6">
    <source>
        <dbReference type="ARBA" id="ARBA00022692"/>
    </source>
</evidence>
<dbReference type="Pfam" id="PF03895">
    <property type="entry name" value="YadA_anchor"/>
    <property type="match status" value="1"/>
</dbReference>
<evidence type="ECO:0000256" key="11">
    <source>
        <dbReference type="SAM" id="MobiDB-lite"/>
    </source>
</evidence>
<evidence type="ECO:0008006" key="19">
    <source>
        <dbReference type="Google" id="ProtNLM"/>
    </source>
</evidence>
<feature type="domain" description="Trimeric autotransporter adhesin YadA-like head" evidence="14">
    <location>
        <begin position="155"/>
        <end position="180"/>
    </location>
</feature>
<feature type="domain" description="Trimeric autotransporter adhesin YadA-like stalk" evidence="15">
    <location>
        <begin position="1645"/>
        <end position="1685"/>
    </location>
</feature>
<feature type="chain" id="PRO_5045540178" description="Autotransporter adhesin" evidence="12">
    <location>
        <begin position="21"/>
        <end position="1962"/>
    </location>
</feature>
<dbReference type="InterPro" id="IPR008635">
    <property type="entry name" value="Coiled_stalk_dom"/>
</dbReference>
<feature type="domain" description="Trimeric autotransporter adhesin YadA-like stalk" evidence="15">
    <location>
        <begin position="1851"/>
        <end position="1877"/>
    </location>
</feature>
<dbReference type="CDD" id="cd12820">
    <property type="entry name" value="LbR_YadA-like"/>
    <property type="match status" value="1"/>
</dbReference>
<feature type="domain" description="Trimeric autotransporter adhesin Trp ring" evidence="16">
    <location>
        <begin position="1005"/>
        <end position="1052"/>
    </location>
</feature>
<evidence type="ECO:0000259" key="15">
    <source>
        <dbReference type="Pfam" id="PF05662"/>
    </source>
</evidence>
<comment type="similarity">
    <text evidence="3">Belongs to the autotransporter-2 (AT-2) (TC 1.B.40) family.</text>
</comment>
<keyword evidence="5" id="KW-1134">Transmembrane beta strand</keyword>
<evidence type="ECO:0000313" key="17">
    <source>
        <dbReference type="EMBL" id="OZN25852.1"/>
    </source>
</evidence>
<feature type="domain" description="Trimeric autotransporter adhesin YadA-like C-terminal membrane anchor" evidence="13">
    <location>
        <begin position="1902"/>
        <end position="1962"/>
    </location>
</feature>
<accession>A0ABX4FPS5</accession>
<dbReference type="Gene3D" id="3.90.1780.10">
    <property type="entry name" value="Trimeric adhesin"/>
    <property type="match status" value="8"/>
</dbReference>
<dbReference type="EMBL" id="NLFK01000001">
    <property type="protein sequence ID" value="OZN25852.1"/>
    <property type="molecule type" value="Genomic_DNA"/>
</dbReference>
<evidence type="ECO:0000256" key="3">
    <source>
        <dbReference type="ARBA" id="ARBA00005848"/>
    </source>
</evidence>
<feature type="domain" description="Trimeric autotransporter adhesin YadA-like head" evidence="14">
    <location>
        <begin position="109"/>
        <end position="132"/>
    </location>
</feature>
<dbReference type="Gene3D" id="2.150.10.10">
    <property type="entry name" value="Serralysin-like metalloprotease, C-terminal"/>
    <property type="match status" value="3"/>
</dbReference>
<dbReference type="Gene3D" id="1.20.5.170">
    <property type="match status" value="1"/>
</dbReference>
<dbReference type="Proteomes" id="UP000215738">
    <property type="component" value="Unassembled WGS sequence"/>
</dbReference>
<dbReference type="Pfam" id="PF05662">
    <property type="entry name" value="YadA_stalk"/>
    <property type="match status" value="3"/>
</dbReference>
<evidence type="ECO:0000256" key="1">
    <source>
        <dbReference type="ARBA" id="ARBA00004241"/>
    </source>
</evidence>
<protein>
    <recommendedName>
        <fullName evidence="19">Autotransporter adhesin</fullName>
    </recommendedName>
</protein>
<dbReference type="Gene3D" id="6.20.50.100">
    <property type="match status" value="1"/>
</dbReference>
<comment type="caution">
    <text evidence="17">The sequence shown here is derived from an EMBL/GenBank/DDBJ whole genome shotgun (WGS) entry which is preliminary data.</text>
</comment>
<dbReference type="InterPro" id="IPR045584">
    <property type="entry name" value="Pilin-like"/>
</dbReference>
<keyword evidence="9" id="KW-0472">Membrane</keyword>
<feature type="signal peptide" evidence="12">
    <location>
        <begin position="1"/>
        <end position="20"/>
    </location>
</feature>
<organism evidence="17 18">
    <name type="scientific">Actinobacillus seminis</name>
    <dbReference type="NCBI Taxonomy" id="722"/>
    <lineage>
        <taxon>Bacteria</taxon>
        <taxon>Pseudomonadati</taxon>
        <taxon>Pseudomonadota</taxon>
        <taxon>Gammaproteobacteria</taxon>
        <taxon>Pasteurellales</taxon>
        <taxon>Pasteurellaceae</taxon>
        <taxon>Actinobacillus</taxon>
    </lineage>
</organism>
<keyword evidence="6" id="KW-0812">Transmembrane</keyword>